<reference evidence="2 3" key="1">
    <citation type="submission" date="2020-08" db="EMBL/GenBank/DDBJ databases">
        <title>Genomic Encyclopedia of Type Strains, Phase IV (KMG-IV): sequencing the most valuable type-strain genomes for metagenomic binning, comparative biology and taxonomic classification.</title>
        <authorList>
            <person name="Goeker M."/>
        </authorList>
    </citation>
    <scope>NUCLEOTIDE SEQUENCE [LARGE SCALE GENOMIC DNA]</scope>
    <source>
        <strain evidence="2 3">DSM 14878</strain>
    </source>
</reference>
<evidence type="ECO:0000313" key="3">
    <source>
        <dbReference type="Proteomes" id="UP000532936"/>
    </source>
</evidence>
<dbReference type="InterPro" id="IPR047740">
    <property type="entry name" value="SMEK_dom"/>
</dbReference>
<name>A0A7W6A4F4_9CAUL</name>
<feature type="domain" description="SMEK" evidence="1">
    <location>
        <begin position="10"/>
        <end position="144"/>
    </location>
</feature>
<dbReference type="AlphaFoldDB" id="A0A7W6A4F4"/>
<dbReference type="Proteomes" id="UP000532936">
    <property type="component" value="Unassembled WGS sequence"/>
</dbReference>
<dbReference type="Pfam" id="PF21941">
    <property type="entry name" value="SMEK_N"/>
    <property type="match status" value="1"/>
</dbReference>
<proteinExistence type="predicted"/>
<evidence type="ECO:0000313" key="2">
    <source>
        <dbReference type="EMBL" id="MBB3873153.1"/>
    </source>
</evidence>
<dbReference type="RefSeq" id="WP_183197671.1">
    <property type="nucleotide sequence ID" value="NZ_JACIDA010000002.1"/>
</dbReference>
<accession>A0A7W6A4F4</accession>
<protein>
    <recommendedName>
        <fullName evidence="1">SMEK domain-containing protein</fullName>
    </recommendedName>
</protein>
<evidence type="ECO:0000259" key="1">
    <source>
        <dbReference type="Pfam" id="PF21941"/>
    </source>
</evidence>
<gene>
    <name evidence="2" type="ORF">GGR11_002706</name>
</gene>
<comment type="caution">
    <text evidence="2">The sequence shown here is derived from an EMBL/GenBank/DDBJ whole genome shotgun (WGS) entry which is preliminary data.</text>
</comment>
<dbReference type="NCBIfam" id="NF033859">
    <property type="entry name" value="SMEK_N"/>
    <property type="match status" value="1"/>
</dbReference>
<sequence length="339" mass="38457">MLTRGYLIGQIVDDLAGIAAQARQRGRLHLFDLHIHVEDFAKEVLNRVLGLHLTNLNAERSNNPGLDLGDPAGKWAFQVTADKTTAKVKATLEKMDALQRLKYPNVRILVIGEKQGSYEFTGEPFASAGFTADMVWDFNDVCGRLMSLPIDTLVDLQSYVSKETRRVRIELEIPDEDGRFPTGIDNLVEALPTPRLSDAAKFVAYYEAKDTPIEREEAEAVIAELSKRLAVLPRLTREVFKFLVERRDASKAGFHDDFRMSDPKLRRIYRGDDLDGDLALLSEARLIDLNDPDNHGEAYYWSIRFPGRTHGYHDLIVDYLTDLGIDLRKPFITLDFSDF</sequence>
<dbReference type="EMBL" id="JACIDA010000002">
    <property type="protein sequence ID" value="MBB3873153.1"/>
    <property type="molecule type" value="Genomic_DNA"/>
</dbReference>
<organism evidence="2 3">
    <name type="scientific">Brevundimonas mediterranea</name>
    <dbReference type="NCBI Taxonomy" id="74329"/>
    <lineage>
        <taxon>Bacteria</taxon>
        <taxon>Pseudomonadati</taxon>
        <taxon>Pseudomonadota</taxon>
        <taxon>Alphaproteobacteria</taxon>
        <taxon>Caulobacterales</taxon>
        <taxon>Caulobacteraceae</taxon>
        <taxon>Brevundimonas</taxon>
    </lineage>
</organism>